<gene>
    <name evidence="1" type="ORF">NPIL_212771</name>
</gene>
<sequence length="96" mass="10641">MKEHRDWFPWKRAGLSAVEWGGPFPVTSEAQQSMLTVVPCQPAEEQAPSSQSPLIPIFVFGIPAIFIDLLKSPSVASCSVIEFSERELILQTKRLG</sequence>
<evidence type="ECO:0000313" key="1">
    <source>
        <dbReference type="EMBL" id="GFT31027.1"/>
    </source>
</evidence>
<dbReference type="EMBL" id="BMAW01061398">
    <property type="protein sequence ID" value="GFT31027.1"/>
    <property type="molecule type" value="Genomic_DNA"/>
</dbReference>
<name>A0A8X6NTK0_NEPPI</name>
<dbReference type="AlphaFoldDB" id="A0A8X6NTK0"/>
<proteinExistence type="predicted"/>
<comment type="caution">
    <text evidence="1">The sequence shown here is derived from an EMBL/GenBank/DDBJ whole genome shotgun (WGS) entry which is preliminary data.</text>
</comment>
<evidence type="ECO:0000313" key="2">
    <source>
        <dbReference type="Proteomes" id="UP000887013"/>
    </source>
</evidence>
<organism evidence="1 2">
    <name type="scientific">Nephila pilipes</name>
    <name type="common">Giant wood spider</name>
    <name type="synonym">Nephila maculata</name>
    <dbReference type="NCBI Taxonomy" id="299642"/>
    <lineage>
        <taxon>Eukaryota</taxon>
        <taxon>Metazoa</taxon>
        <taxon>Ecdysozoa</taxon>
        <taxon>Arthropoda</taxon>
        <taxon>Chelicerata</taxon>
        <taxon>Arachnida</taxon>
        <taxon>Araneae</taxon>
        <taxon>Araneomorphae</taxon>
        <taxon>Entelegynae</taxon>
        <taxon>Araneoidea</taxon>
        <taxon>Nephilidae</taxon>
        <taxon>Nephila</taxon>
    </lineage>
</organism>
<keyword evidence="2" id="KW-1185">Reference proteome</keyword>
<accession>A0A8X6NTK0</accession>
<dbReference type="OrthoDB" id="10332194at2759"/>
<reference evidence="1" key="1">
    <citation type="submission" date="2020-08" db="EMBL/GenBank/DDBJ databases">
        <title>Multicomponent nature underlies the extraordinary mechanical properties of spider dragline silk.</title>
        <authorList>
            <person name="Kono N."/>
            <person name="Nakamura H."/>
            <person name="Mori M."/>
            <person name="Yoshida Y."/>
            <person name="Ohtoshi R."/>
            <person name="Malay A.D."/>
            <person name="Moran D.A.P."/>
            <person name="Tomita M."/>
            <person name="Numata K."/>
            <person name="Arakawa K."/>
        </authorList>
    </citation>
    <scope>NUCLEOTIDE SEQUENCE</scope>
</reference>
<dbReference type="Proteomes" id="UP000887013">
    <property type="component" value="Unassembled WGS sequence"/>
</dbReference>
<protein>
    <submittedName>
        <fullName evidence="1">Uncharacterized protein</fullName>
    </submittedName>
</protein>